<feature type="compositionally biased region" description="Low complexity" evidence="1">
    <location>
        <begin position="188"/>
        <end position="206"/>
    </location>
</feature>
<feature type="compositionally biased region" description="Basic and acidic residues" evidence="1">
    <location>
        <begin position="1399"/>
        <end position="1415"/>
    </location>
</feature>
<feature type="compositionally biased region" description="Polar residues" evidence="1">
    <location>
        <begin position="2316"/>
        <end position="2333"/>
    </location>
</feature>
<feature type="region of interest" description="Disordered" evidence="1">
    <location>
        <begin position="1803"/>
        <end position="1883"/>
    </location>
</feature>
<feature type="region of interest" description="Disordered" evidence="1">
    <location>
        <begin position="2240"/>
        <end position="2396"/>
    </location>
</feature>
<feature type="compositionally biased region" description="Polar residues" evidence="1">
    <location>
        <begin position="2340"/>
        <end position="2351"/>
    </location>
</feature>
<dbReference type="SMART" id="SM00153">
    <property type="entry name" value="VHP"/>
    <property type="match status" value="1"/>
</dbReference>
<feature type="region of interest" description="Disordered" evidence="1">
    <location>
        <begin position="1948"/>
        <end position="1982"/>
    </location>
</feature>
<feature type="compositionally biased region" description="Low complexity" evidence="1">
    <location>
        <begin position="610"/>
        <end position="621"/>
    </location>
</feature>
<feature type="region of interest" description="Disordered" evidence="1">
    <location>
        <begin position="1995"/>
        <end position="2096"/>
    </location>
</feature>
<keyword evidence="4" id="KW-1185">Reference proteome</keyword>
<feature type="domain" description="HP" evidence="2">
    <location>
        <begin position="3465"/>
        <end position="3528"/>
    </location>
</feature>
<dbReference type="PANTHER" id="PTHR11977">
    <property type="entry name" value="VILLIN"/>
    <property type="match status" value="1"/>
</dbReference>
<feature type="compositionally biased region" description="Basic and acidic residues" evidence="1">
    <location>
        <begin position="1366"/>
        <end position="1382"/>
    </location>
</feature>
<dbReference type="Pfam" id="PF02209">
    <property type="entry name" value="VHP"/>
    <property type="match status" value="1"/>
</dbReference>
<evidence type="ECO:0000259" key="2">
    <source>
        <dbReference type="PROSITE" id="PS51089"/>
    </source>
</evidence>
<feature type="compositionally biased region" description="Low complexity" evidence="1">
    <location>
        <begin position="581"/>
        <end position="593"/>
    </location>
</feature>
<dbReference type="Gene3D" id="3.40.20.10">
    <property type="entry name" value="Severin"/>
    <property type="match status" value="5"/>
</dbReference>
<feature type="compositionally biased region" description="Pro residues" evidence="1">
    <location>
        <begin position="1172"/>
        <end position="1181"/>
    </location>
</feature>
<proteinExistence type="predicted"/>
<dbReference type="SMART" id="SM00262">
    <property type="entry name" value="GEL"/>
    <property type="match status" value="4"/>
</dbReference>
<feature type="compositionally biased region" description="Low complexity" evidence="1">
    <location>
        <begin position="1384"/>
        <end position="1397"/>
    </location>
</feature>
<feature type="region of interest" description="Disordered" evidence="1">
    <location>
        <begin position="75"/>
        <end position="393"/>
    </location>
</feature>
<feature type="region of interest" description="Disordered" evidence="1">
    <location>
        <begin position="1057"/>
        <end position="1084"/>
    </location>
</feature>
<dbReference type="Gene3D" id="1.10.950.10">
    <property type="entry name" value="Villin headpiece domain"/>
    <property type="match status" value="1"/>
</dbReference>
<comment type="caution">
    <text evidence="3">The sequence shown here is derived from an EMBL/GenBank/DDBJ whole genome shotgun (WGS) entry which is preliminary data.</text>
</comment>
<feature type="region of interest" description="Disordered" evidence="1">
    <location>
        <begin position="1266"/>
        <end position="1438"/>
    </location>
</feature>
<feature type="compositionally biased region" description="Low complexity" evidence="1">
    <location>
        <begin position="2543"/>
        <end position="2553"/>
    </location>
</feature>
<feature type="compositionally biased region" description="Basic and acidic residues" evidence="1">
    <location>
        <begin position="2037"/>
        <end position="2047"/>
    </location>
</feature>
<feature type="compositionally biased region" description="Polar residues" evidence="1">
    <location>
        <begin position="1426"/>
        <end position="1438"/>
    </location>
</feature>
<dbReference type="PROSITE" id="PS51089">
    <property type="entry name" value="HP"/>
    <property type="match status" value="1"/>
</dbReference>
<dbReference type="SUPFAM" id="SSF55753">
    <property type="entry name" value="Actin depolymerizing proteins"/>
    <property type="match status" value="5"/>
</dbReference>
<feature type="compositionally biased region" description="Basic and acidic residues" evidence="1">
    <location>
        <begin position="281"/>
        <end position="301"/>
    </location>
</feature>
<feature type="region of interest" description="Disordered" evidence="1">
    <location>
        <begin position="1167"/>
        <end position="1253"/>
    </location>
</feature>
<feature type="compositionally biased region" description="Low complexity" evidence="1">
    <location>
        <begin position="1832"/>
        <end position="1850"/>
    </location>
</feature>
<feature type="compositionally biased region" description="Low complexity" evidence="1">
    <location>
        <begin position="668"/>
        <end position="687"/>
    </location>
</feature>
<reference evidence="3 4" key="1">
    <citation type="journal article" date="2023" name="Nucleic Acids Res.">
        <title>The hologenome of Daphnia magna reveals possible DNA methylation and microbiome-mediated evolution of the host genome.</title>
        <authorList>
            <person name="Chaturvedi A."/>
            <person name="Li X."/>
            <person name="Dhandapani V."/>
            <person name="Marshall H."/>
            <person name="Kissane S."/>
            <person name="Cuenca-Cambronero M."/>
            <person name="Asole G."/>
            <person name="Calvet F."/>
            <person name="Ruiz-Romero M."/>
            <person name="Marangio P."/>
            <person name="Guigo R."/>
            <person name="Rago D."/>
            <person name="Mirbahai L."/>
            <person name="Eastwood N."/>
            <person name="Colbourne J.K."/>
            <person name="Zhou J."/>
            <person name="Mallon E."/>
            <person name="Orsini L."/>
        </authorList>
    </citation>
    <scope>NUCLEOTIDE SEQUENCE [LARGE SCALE GENOMIC DNA]</scope>
    <source>
        <strain evidence="3">LRV0_1</strain>
    </source>
</reference>
<gene>
    <name evidence="3" type="ORF">OUZ56_015100</name>
</gene>
<dbReference type="InterPro" id="IPR029006">
    <property type="entry name" value="ADF-H/Gelsolin-like_dom_sf"/>
</dbReference>
<feature type="compositionally biased region" description="Low complexity" evidence="1">
    <location>
        <begin position="2358"/>
        <end position="2375"/>
    </location>
</feature>
<feature type="compositionally biased region" description="Polar residues" evidence="1">
    <location>
        <begin position="260"/>
        <end position="273"/>
    </location>
</feature>
<dbReference type="Proteomes" id="UP001234178">
    <property type="component" value="Unassembled WGS sequence"/>
</dbReference>
<feature type="compositionally biased region" description="Low complexity" evidence="1">
    <location>
        <begin position="302"/>
        <end position="313"/>
    </location>
</feature>
<feature type="compositionally biased region" description="Polar residues" evidence="1">
    <location>
        <begin position="1305"/>
        <end position="1314"/>
    </location>
</feature>
<organism evidence="3 4">
    <name type="scientific">Daphnia magna</name>
    <dbReference type="NCBI Taxonomy" id="35525"/>
    <lineage>
        <taxon>Eukaryota</taxon>
        <taxon>Metazoa</taxon>
        <taxon>Ecdysozoa</taxon>
        <taxon>Arthropoda</taxon>
        <taxon>Crustacea</taxon>
        <taxon>Branchiopoda</taxon>
        <taxon>Diplostraca</taxon>
        <taxon>Cladocera</taxon>
        <taxon>Anomopoda</taxon>
        <taxon>Daphniidae</taxon>
        <taxon>Daphnia</taxon>
    </lineage>
</organism>
<feature type="compositionally biased region" description="Low complexity" evidence="1">
    <location>
        <begin position="1323"/>
        <end position="1338"/>
    </location>
</feature>
<feature type="compositionally biased region" description="Low complexity" evidence="1">
    <location>
        <begin position="1803"/>
        <end position="1815"/>
    </location>
</feature>
<dbReference type="InterPro" id="IPR036886">
    <property type="entry name" value="Villin_headpiece_dom_sf"/>
</dbReference>
<feature type="region of interest" description="Disordered" evidence="1">
    <location>
        <begin position="578"/>
        <end position="597"/>
    </location>
</feature>
<protein>
    <recommendedName>
        <fullName evidence="2">HP domain-containing protein</fullName>
    </recommendedName>
</protein>
<feature type="compositionally biased region" description="Low complexity" evidence="1">
    <location>
        <begin position="2562"/>
        <end position="2573"/>
    </location>
</feature>
<feature type="region of interest" description="Disordered" evidence="1">
    <location>
        <begin position="2422"/>
        <end position="2462"/>
    </location>
</feature>
<feature type="compositionally biased region" description="Polar residues" evidence="1">
    <location>
        <begin position="1227"/>
        <end position="1253"/>
    </location>
</feature>
<feature type="compositionally biased region" description="Low complexity" evidence="1">
    <location>
        <begin position="1057"/>
        <end position="1070"/>
    </location>
</feature>
<evidence type="ECO:0000313" key="4">
    <source>
        <dbReference type="Proteomes" id="UP001234178"/>
    </source>
</evidence>
<feature type="compositionally biased region" description="Polar residues" evidence="1">
    <location>
        <begin position="2385"/>
        <end position="2396"/>
    </location>
</feature>
<feature type="region of interest" description="Disordered" evidence="1">
    <location>
        <begin position="500"/>
        <end position="570"/>
    </location>
</feature>
<feature type="compositionally biased region" description="Low complexity" evidence="1">
    <location>
        <begin position="139"/>
        <end position="153"/>
    </location>
</feature>
<feature type="region of interest" description="Disordered" evidence="1">
    <location>
        <begin position="1540"/>
        <end position="1616"/>
    </location>
</feature>
<name>A0ABR0ALU9_9CRUS</name>
<dbReference type="InterPro" id="IPR003128">
    <property type="entry name" value="Villin_headpiece"/>
</dbReference>
<feature type="region of interest" description="Disordered" evidence="1">
    <location>
        <begin position="602"/>
        <end position="631"/>
    </location>
</feature>
<feature type="compositionally biased region" description="Polar residues" evidence="1">
    <location>
        <begin position="2275"/>
        <end position="2284"/>
    </location>
</feature>
<sequence>MYLMQVTAVGYKPKTQLVSTGGSPQLMDKASPNLSAASKSASLPGYTNRGFHGAVYSNSSHANATPTYGGGSGNALPFVNKNRSDKSSAKVVVTDTQQLPGKKKKWTGWSGFFRRNSKPAQQTPTVPDDSVSSDEGTGPPQAASPSVHVSPASGGRQTKPHATSEEANKRRHFLQHPPRNASKDRSSVVDSLSPLQSDLSASQSSLSRKERREAILARAQARRHNGGSAGGSSSDENDKDGVLLRAPSPSSSSYWRGRSQESLTSNGSASCRTSHAKSRTGRTERYLQRRSRDEDSLRREVQQQQQQQQSQSSRHASPSCADWSPSSPPHPSTSKGGNQRWLLTASSVSSIQGPRGGAHHPETTPSDGGPRVAESPVTLRKPTYGNNNNNSPIVGRAQSALVTHPKLATPPPPPPRNPLKKSYLLQVQSNEPQPLPAQSAGRPTSYSFGDLSRFGQQHLQQAASLHDYQNVDQDGRLVPANATISDRSNGNVLHLPVTSPVQRRVLNGSPQQRQPGSPNGRHHSAFFPSSAKSPSPFKSPEQERSKPPPWLASNASAMKPAAANSSAPPVREFWRSKEVLQKQQQQTPPTSSKSARERLAPFNLTANNGSVSSLNSDLSSPRSRDAGHNSAASPLDCPPFYMATGSALNCANGSGVIASTPRRFPAAAAAAASSSSSHDNSNNMNNNQPHHVRELSQLKPSTDRHLEQAICELEQIYRSLKLDGDEDLLDRAERRDLPTVHQQLNQHHYPATAVSVCSGSESGGDPLGGHGITSDLDTMMNWSISGSFENLVSSNTTVNSERVRAPPNRRSAVPDKVADDMAVRRLAAAARKSQCNDPQSIAAQSGSYLLVSPSLTAAMGEDHDVSSRSGSFSPDEPDVIYDDVAYRQIRQANKSLRVAEPQPPFGIPLGPVTPASPSDYLHSSVTPEQMDLRPLLHPTKYPDLVRDDLAFRNLRKDAGQLQLPPGPVNTDKLDDLLQYVPHATAQSLKKRRAVRSLSANIGQLIRMDAARPSGGGGVVDFNRDDDEEDERYIGFNPFDSRAQSLSDLLDESPAVAANNNNYSNANNKSAKTPRAVKQRSGLKRVGKSIEADDVDAIIQRQVRPMASWVERAQLSDVAASSTETITAERIPALAKLYPTSALTVQQKKSEVSAQPPDLEMDHLISELSECGAPPPPPPPAAPGGRANRQVDSSGLQLALKPPTGFSSEAQTSSASPAAGHCWEESPLFQSQPQFHFTQQRSASPANSSDSGQVSCCAREVRQILHHQIRQEEKERERLASMASSSPGRKTSRTDPAGGELRTDKASASANSSVDRSVPLKSRPAQSTTATTSATTPTARDNPAVRKSSGRRMSNNNEPGSAPVTVVEKRDERIARYKEERRKQLQAARQQAGLATGTVGHDHSSSSEDLPHEEQSYAKYKHRKQMQKQQLESRPLEESTTANIVSDVTNCNLSSTGIKRFIKRESPLTSEENNGAAPVRINRAARLRAAATSGTPPPVEDKMVVQRAKRLSVPLMEMPPIDPSGGPVDNSQPAVVVLRQKLPSSSSSSSLQAGNREKDKSTKRKSNLNRALTDEQILATGQIESQEDAGKRVRRRRTADLTVSASSAETDMNSSVDNAMIRRMETASRHSPQPAADLRAHLRKTSQPPAFIRPVVPEMPNSAGGENVIAATAVESSSSVPWRTGKVASADKAMEPIRTEDLTARIEALTAMAHQTVAKVDRLTATPDRESNGAHPASAGGSVKAVTTKLLNRVANIQPTPTVSPNLPVSLPRRPAKIESPNVCVHSNSSPAVKLLPAAVCTQQQKQQPQPQTQTQSLSKNKPAVQQADKTVAASPAGVAAARANTANASALGRSKTADQEKTQSKPVEPVGNGGASGPSSSVKAVQGILKKKVEGGAEPSVVRIRPEVSPAELYPILRVEEENVTPLDPVSILKKRFEADAETLAVSPVPAEASAEPHSILKRPLSRDGSAESARSQSPVVDPINSILKRASLTSSPGIIAPDQVPGNSEPRPILKKRCSTEDVGLDGPRPILKKKSSTEEEHELAAHKPILKSGRRTSQFTEAAAHVAAREAQTTDDPQAESRTEGEEEEEPRQLSIAERISSIESHANPSPAVAPWRLPSRPNPISSAAAITAPIVPATVDFGAESISSRRKSLEHVIESNRTAGLVEAVNRHVVETHAHTNGADSAALIKPDIEEVIADRSVVKIDAKPEEVDDQDQTGASGLERIRGILRRKSTDNTMEMRGILRSKSPSIGEHPKSILKHHSPDVDETEQLSPSTSSSDEFPVAAENDLAAQLLNVELESKHQHVSADAQPPSNGVNSKSDSALSESPTSKRKSNSSQNMAVQQSSVRRETETIILESEGSSSGTETTTTVTFRLGGNTAGTTTVKQSQTKIKSHQIKAKMEEVSDSSVASRLAALQKSGDTEWRKRISKPVVGSPSASAGEMDEATNSDGDIASKGSIADRLKVLETAQKGWRTRVHEPDAARFTVAGKMGQRPVSVHVLSSETIKHKPISPMLDRKMKTPKPVPLRLKNADGSAVSDSSPGTTPSTDDVKPPFNRSTSDPSSTPSRLIIPGTGKITSRIVSVPRPDDETFTSFFAASSWSLATSSQSVAMVQSSASFVDITDEDFDRMAFSRDAVVVEKRSVNVQRRKHNTSRNPIKYLILRPDMLRNEYEEVDTGVAEREVQRVKLEKLAQNSHLAVEALAGLASKEDFAAISLKSAKETGDEQSKRTVYLMQVKGRRQIQTRLVEPIYTSVNSGDCYVLVTPTDVIQFIGRYSNVIERSRSTEVAQRIVSKKDLASARVSHVQLIEEDKVGANSFYGASKRFWTALGRSEAEQAIHPAGPPEEDELYESAIATTNAVWQLSGDRLEPCQQHWGTILQTDILDPNKVMVFDFGSEMYVWSGKMTRLEVRKRAMQLAKELWDQGYDYTECAINPVFQKATSDEQSRGQQRPSWALLRSAKQHMEPVLFREKFFDWPDKSGLIKVKTQESEEKAVGVVTDISSLEPYDAQLMLDNQVDDPDLELEGAHLGRGVEYYDEAERRLQQISTLSVKVWHLQDYEKVLMDEVSRGQFHSRDTYIIRWQYRITVTGKDLKGQPSVHGLLGRDRFCYFIWHGAQAPPTDQGASALKTVELDEERGPHVRVQQGHEPPAFLAIFQGRMAIQSGKRGEREADQSVWRLYFVRGEKEEEAHLLQVRRCVQALRSRGCLLLVNQSTGTVFVWHGAKSLKHTRQVANSAASALKQHRPPELNVRSDANMTIKEQYEGAESREFWEGLGHNSRVADRSLYLSLAERPKENRYDYTPRLFHLTSWTGQFRADEIPPTLRVPQLPCPYPFVQEDLYGANQPTLFMLDNEHEVWLWQGWWPDLPDTDNTNTGSGKLRLAVERRCAMETVIEYCRLKGDNEDRIPPAAYLVSAGLEPLAFTALFPYWTVDERVAQLSIQDGKSSGESQSIQDVLDRLKRTAYPLSELQVRPPPEGVDPTKLESYLTDDDFQETMGMSKMEFYALPAWRQTQLRKETGLF</sequence>
<feature type="compositionally biased region" description="Basic residues" evidence="1">
    <location>
        <begin position="1074"/>
        <end position="1084"/>
    </location>
</feature>
<feature type="compositionally biased region" description="Basic and acidic residues" evidence="1">
    <location>
        <begin position="1266"/>
        <end position="1278"/>
    </location>
</feature>
<feature type="compositionally biased region" description="Low complexity" evidence="1">
    <location>
        <begin position="2064"/>
        <end position="2073"/>
    </location>
</feature>
<feature type="compositionally biased region" description="Low complexity" evidence="1">
    <location>
        <begin position="552"/>
        <end position="569"/>
    </location>
</feature>
<dbReference type="PANTHER" id="PTHR11977:SF45">
    <property type="entry name" value="SUPERVILLIN"/>
    <property type="match status" value="1"/>
</dbReference>
<feature type="region of interest" description="Disordered" evidence="1">
    <location>
        <begin position="668"/>
        <end position="689"/>
    </location>
</feature>
<dbReference type="InterPro" id="IPR007122">
    <property type="entry name" value="Villin/Gelsolin"/>
</dbReference>
<feature type="compositionally biased region" description="Polar residues" evidence="1">
    <location>
        <begin position="508"/>
        <end position="517"/>
    </location>
</feature>
<feature type="compositionally biased region" description="Polar residues" evidence="1">
    <location>
        <begin position="1204"/>
        <end position="1215"/>
    </location>
</feature>
<evidence type="ECO:0000256" key="1">
    <source>
        <dbReference type="SAM" id="MobiDB-lite"/>
    </source>
</evidence>
<feature type="compositionally biased region" description="Polar residues" evidence="1">
    <location>
        <begin position="1600"/>
        <end position="1616"/>
    </location>
</feature>
<feature type="region of interest" description="Disordered" evidence="1">
    <location>
        <begin position="431"/>
        <end position="450"/>
    </location>
</feature>
<feature type="compositionally biased region" description="Low complexity" evidence="1">
    <location>
        <begin position="525"/>
        <end position="539"/>
    </location>
</feature>
<dbReference type="SUPFAM" id="SSF47050">
    <property type="entry name" value="VHP, Villin headpiece domain"/>
    <property type="match status" value="1"/>
</dbReference>
<accession>A0ABR0ALU9</accession>
<feature type="region of interest" description="Disordered" evidence="1">
    <location>
        <begin position="2514"/>
        <end position="2577"/>
    </location>
</feature>
<dbReference type="EMBL" id="JAOYFB010000038">
    <property type="protein sequence ID" value="KAK4026075.1"/>
    <property type="molecule type" value="Genomic_DNA"/>
</dbReference>
<evidence type="ECO:0000313" key="3">
    <source>
        <dbReference type="EMBL" id="KAK4026075.1"/>
    </source>
</evidence>